<protein>
    <submittedName>
        <fullName evidence="8">Homogentisate 1,2-dioxygenase</fullName>
    </submittedName>
</protein>
<dbReference type="Gene3D" id="2.60.120.10">
    <property type="entry name" value="Jelly Rolls"/>
    <property type="match status" value="1"/>
</dbReference>
<dbReference type="InterPro" id="IPR005708">
    <property type="entry name" value="Homogentis_dOase"/>
</dbReference>
<dbReference type="RefSeq" id="WP_379959355.1">
    <property type="nucleotide sequence ID" value="NZ_JAUYVI010000006.1"/>
</dbReference>
<evidence type="ECO:0000313" key="9">
    <source>
        <dbReference type="Proteomes" id="UP001230156"/>
    </source>
</evidence>
<evidence type="ECO:0000256" key="4">
    <source>
        <dbReference type="ARBA" id="ARBA00022964"/>
    </source>
</evidence>
<comment type="cofactor">
    <cofactor evidence="1">
        <name>Fe cation</name>
        <dbReference type="ChEBI" id="CHEBI:24875"/>
    </cofactor>
</comment>
<keyword evidence="3" id="KW-0479">Metal-binding</keyword>
<keyword evidence="4" id="KW-0223">Dioxygenase</keyword>
<evidence type="ECO:0000256" key="6">
    <source>
        <dbReference type="ARBA" id="ARBA00023004"/>
    </source>
</evidence>
<dbReference type="EMBL" id="JAUYVI010000006">
    <property type="protein sequence ID" value="MDQ7250291.1"/>
    <property type="molecule type" value="Genomic_DNA"/>
</dbReference>
<dbReference type="InterPro" id="IPR011051">
    <property type="entry name" value="RmlC_Cupin_sf"/>
</dbReference>
<accession>A0ABU0YRD5</accession>
<reference evidence="9" key="1">
    <citation type="submission" date="2023-08" db="EMBL/GenBank/DDBJ databases">
        <title>Rhodospirillaceae gen. nov., a novel taxon isolated from the Yangtze River Yuezi River estuary sludge.</title>
        <authorList>
            <person name="Ruan L."/>
        </authorList>
    </citation>
    <scope>NUCLEOTIDE SEQUENCE [LARGE SCALE GENOMIC DNA]</scope>
    <source>
        <strain evidence="9">R-7</strain>
    </source>
</reference>
<feature type="domain" description="Homogentisate 1,2-dioxygenase N-terminal" evidence="7">
    <location>
        <begin position="89"/>
        <end position="236"/>
    </location>
</feature>
<dbReference type="SUPFAM" id="SSF51182">
    <property type="entry name" value="RmlC-like cupins"/>
    <property type="match status" value="1"/>
</dbReference>
<keyword evidence="9" id="KW-1185">Reference proteome</keyword>
<dbReference type="Proteomes" id="UP001230156">
    <property type="component" value="Unassembled WGS sequence"/>
</dbReference>
<gene>
    <name evidence="8" type="ORF">Q8A70_21555</name>
</gene>
<comment type="similarity">
    <text evidence="2">Belongs to the homogentisate dioxygenase family.</text>
</comment>
<keyword evidence="5" id="KW-0560">Oxidoreductase</keyword>
<sequence>MSSAKYISFPKVEGLASRQAHADLPEGTFERELGKEGFFGPATHMYHRHAPTGWRHWEGPLRPRAYDLTAINQSGGSPFDAKLVLHNASVKMRQWRFSGRMDHLVRNADGDELLFIHQGAGALYCDYGHLPFATGDYIVLPRSTMWRIETAAPVTMLLFECTNGTVCTPERGSVGRHAVYDEAMLETPRIDEAFKAQYDEQEWSVVVKRRALISTVTYPFNPLDAVGWHGDLAPVRLNVADIRPLMSHRYHLPPSAHTTWVGNRFVICTFVPRPFETDPGALKVPFFHNNDDYDEVIFYHAGDFFSRDNIKPGVITWHPCGFTHGPHPKALQRMYEAAKPATDEYAVMLDARDALDAGPEMDGVEMRAYAESWMTPEPVQAPKPKRI</sequence>
<evidence type="ECO:0000256" key="1">
    <source>
        <dbReference type="ARBA" id="ARBA00001962"/>
    </source>
</evidence>
<evidence type="ECO:0000256" key="5">
    <source>
        <dbReference type="ARBA" id="ARBA00023002"/>
    </source>
</evidence>
<evidence type="ECO:0000313" key="8">
    <source>
        <dbReference type="EMBL" id="MDQ7250291.1"/>
    </source>
</evidence>
<comment type="caution">
    <text evidence="8">The sequence shown here is derived from an EMBL/GenBank/DDBJ whole genome shotgun (WGS) entry which is preliminary data.</text>
</comment>
<dbReference type="Pfam" id="PF20510">
    <property type="entry name" value="HgmA_N"/>
    <property type="match status" value="1"/>
</dbReference>
<proteinExistence type="inferred from homology"/>
<name>A0ABU0YRD5_9PROT</name>
<dbReference type="PANTHER" id="PTHR11056:SF0">
    <property type="entry name" value="HOMOGENTISATE 1,2-DIOXYGENASE"/>
    <property type="match status" value="1"/>
</dbReference>
<keyword evidence="6" id="KW-0408">Iron</keyword>
<dbReference type="PANTHER" id="PTHR11056">
    <property type="entry name" value="HOMOGENTISATE 1,2-DIOXYGENASE"/>
    <property type="match status" value="1"/>
</dbReference>
<evidence type="ECO:0000256" key="3">
    <source>
        <dbReference type="ARBA" id="ARBA00022723"/>
    </source>
</evidence>
<dbReference type="InterPro" id="IPR046452">
    <property type="entry name" value="HgmA_N"/>
</dbReference>
<evidence type="ECO:0000259" key="7">
    <source>
        <dbReference type="Pfam" id="PF20510"/>
    </source>
</evidence>
<evidence type="ECO:0000256" key="2">
    <source>
        <dbReference type="ARBA" id="ARBA00007757"/>
    </source>
</evidence>
<dbReference type="InterPro" id="IPR014710">
    <property type="entry name" value="RmlC-like_jellyroll"/>
</dbReference>
<organism evidence="8 9">
    <name type="scientific">Dongia sedimenti</name>
    <dbReference type="NCBI Taxonomy" id="3064282"/>
    <lineage>
        <taxon>Bacteria</taxon>
        <taxon>Pseudomonadati</taxon>
        <taxon>Pseudomonadota</taxon>
        <taxon>Alphaproteobacteria</taxon>
        <taxon>Rhodospirillales</taxon>
        <taxon>Dongiaceae</taxon>
        <taxon>Dongia</taxon>
    </lineage>
</organism>